<dbReference type="InterPro" id="IPR027417">
    <property type="entry name" value="P-loop_NTPase"/>
</dbReference>
<dbReference type="Pfam" id="PF08477">
    <property type="entry name" value="Roc"/>
    <property type="match status" value="1"/>
</dbReference>
<dbReference type="Gene3D" id="3.40.50.300">
    <property type="entry name" value="P-loop containing nucleotide triphosphate hydrolases"/>
    <property type="match status" value="1"/>
</dbReference>
<sequence>MNSSNKIVLLGDSGVGKSTIVSTLSGVPDSRPHSTVGCAIQILPHQYAAGTPQESLELLELWDIGGSNVHRQASSVFFDNVSGIIFVHDLSNSKSEQNLAQWHELFYNHRSTQVHHSTNRLGMEYAGSPFIDVERTASLPTLIIGSRLDLAPHRARDQTRSVVSSLKPFESVFLDCRKEISPGSTNRIIFSRFFDAVVKKLDLWMKERHFRRLEEENLRDTLCISLMSGATSGDTVECLKSLKSVRLNLQTLLNSIEKDNNSETHLKVLKLKASLDQLKSKQIR</sequence>
<keyword evidence="1" id="KW-0547">Nucleotide-binding</keyword>
<keyword evidence="3" id="KW-1185">Reference proteome</keyword>
<dbReference type="SUPFAM" id="SSF52540">
    <property type="entry name" value="P-loop containing nucleoside triphosphate hydrolases"/>
    <property type="match status" value="1"/>
</dbReference>
<dbReference type="SMART" id="SM00175">
    <property type="entry name" value="RAB"/>
    <property type="match status" value="1"/>
</dbReference>
<dbReference type="GO" id="GO:0005525">
    <property type="term" value="F:GTP binding"/>
    <property type="evidence" value="ECO:0007669"/>
    <property type="project" value="UniProtKB-KW"/>
</dbReference>
<dbReference type="Proteomes" id="UP000887574">
    <property type="component" value="Unplaced"/>
</dbReference>
<name>A0A915EFZ3_9BILA</name>
<dbReference type="WBParaSite" id="jg5940">
    <property type="protein sequence ID" value="jg5940"/>
    <property type="gene ID" value="jg5940"/>
</dbReference>
<proteinExistence type="predicted"/>
<dbReference type="PANTHER" id="PTHR24073">
    <property type="entry name" value="DRAB5-RELATED"/>
    <property type="match status" value="1"/>
</dbReference>
<evidence type="ECO:0000256" key="2">
    <source>
        <dbReference type="ARBA" id="ARBA00023134"/>
    </source>
</evidence>
<keyword evidence="2" id="KW-0342">GTP-binding</keyword>
<evidence type="ECO:0000313" key="3">
    <source>
        <dbReference type="Proteomes" id="UP000887574"/>
    </source>
</evidence>
<evidence type="ECO:0000256" key="1">
    <source>
        <dbReference type="ARBA" id="ARBA00022741"/>
    </source>
</evidence>
<dbReference type="PROSITE" id="PS51419">
    <property type="entry name" value="RAB"/>
    <property type="match status" value="1"/>
</dbReference>
<protein>
    <submittedName>
        <fullName evidence="4">Rab-like protein 3</fullName>
    </submittedName>
</protein>
<evidence type="ECO:0000313" key="4">
    <source>
        <dbReference type="WBParaSite" id="jg5940"/>
    </source>
</evidence>
<organism evidence="3 4">
    <name type="scientific">Ditylenchus dipsaci</name>
    <dbReference type="NCBI Taxonomy" id="166011"/>
    <lineage>
        <taxon>Eukaryota</taxon>
        <taxon>Metazoa</taxon>
        <taxon>Ecdysozoa</taxon>
        <taxon>Nematoda</taxon>
        <taxon>Chromadorea</taxon>
        <taxon>Rhabditida</taxon>
        <taxon>Tylenchina</taxon>
        <taxon>Tylenchomorpha</taxon>
        <taxon>Sphaerularioidea</taxon>
        <taxon>Anguinidae</taxon>
        <taxon>Anguininae</taxon>
        <taxon>Ditylenchus</taxon>
    </lineage>
</organism>
<accession>A0A915EFZ3</accession>
<dbReference type="AlphaFoldDB" id="A0A915EFZ3"/>
<reference evidence="4" key="1">
    <citation type="submission" date="2022-11" db="UniProtKB">
        <authorList>
            <consortium name="WormBaseParasite"/>
        </authorList>
    </citation>
    <scope>IDENTIFICATION</scope>
</reference>
<dbReference type="PRINTS" id="PR00449">
    <property type="entry name" value="RASTRNSFRMNG"/>
</dbReference>